<dbReference type="PANTHER" id="PTHR33546">
    <property type="entry name" value="LARGE, MULTIFUNCTIONAL SECRETED PROTEIN-RELATED"/>
    <property type="match status" value="1"/>
</dbReference>
<dbReference type="PROSITE" id="PS51007">
    <property type="entry name" value="CYTC"/>
    <property type="match status" value="1"/>
</dbReference>
<dbReference type="GO" id="GO:0020037">
    <property type="term" value="F:heme binding"/>
    <property type="evidence" value="ECO:0007669"/>
    <property type="project" value="InterPro"/>
</dbReference>
<dbReference type="Gene3D" id="1.10.760.10">
    <property type="entry name" value="Cytochrome c-like domain"/>
    <property type="match status" value="1"/>
</dbReference>
<evidence type="ECO:0000256" key="4">
    <source>
        <dbReference type="PROSITE-ProRule" id="PRU00433"/>
    </source>
</evidence>
<dbReference type="InterPro" id="IPR013427">
    <property type="entry name" value="Haem-bd_dom_put"/>
</dbReference>
<sequence length="822" mass="90563">MSDASLRLFACLFLLGVTLSFPCDASASERQATPTSSIRLKDGFQIELLRSAQPDEGSWICMTFDDKGRLLLADDQAGVLRMTLPVGDKSPTIERLAGTENLKHCRGLLYAYDSLFACATNGEGIYRLRDADGDGTFETQELICPLEYESRYGHGANQLKLGPDGMIYVAIGNDVWFPENVSANSPYHDPHDDWLLPNPQDGEHDERVGYVLKMSPDGKTREIAAGGFRNQVDVAFNDAGELFTWDADMEWDVGLPWYRPTRINHVVSAGEYGWRRGTGKWPTWFPDSLPSTLDTGLGSPTGLTFGGGSQWPQRYRGALYAADWQNGRLLMIDLLEAGASYQGKSEVFAEGSPLNICDLEFGPDGALYFITGGRGSQSGLYRITYTGDEKTVETDQLPAPSAEAAAARKVRHELEALHVREDAAQLPLIWSHLGSDDVWIRSAARLALENQPVETWRDQVQAEPDSKARHTALMALARVGGPADQAIVLQGLAAADFATASPDELLWLLRTMQLTLIRQGQPAAESRDKLLGLLQKVPASDRFAANWLQSELLIALNADMALESIGQKLATAATQEEQIQYVKLLLRSPQHRSRPLQAQLLQWFQQNKRLPGGKLVQSTVLGMRKEFEATLTEQDRENFQKELAQLNEPAEEGEGAALQSSRPLVRDWTVDDLESQLASLNSPSGSSQAGKTHLAAALCLRCHRFGDRGGQVGPDLTNVGKRMDRRTLLESIVNPSKEIDPKYGNSVYLLENGQVISGRTTMVNRNQIGVETDPLTGQSVTIERQEIAESKVSPVSPMPPGLLNVFTAEEVRDLVAYLRKEE</sequence>
<dbReference type="AlphaFoldDB" id="A0A9X1ML38"/>
<dbReference type="Proteomes" id="UP001139103">
    <property type="component" value="Unassembled WGS sequence"/>
</dbReference>
<reference evidence="7" key="1">
    <citation type="submission" date="2021-11" db="EMBL/GenBank/DDBJ databases">
        <title>Genome sequence.</title>
        <authorList>
            <person name="Sun Q."/>
        </authorList>
    </citation>
    <scope>NUCLEOTIDE SEQUENCE</scope>
    <source>
        <strain evidence="7">JC732</strain>
    </source>
</reference>
<dbReference type="SUPFAM" id="SSF50952">
    <property type="entry name" value="Soluble quinoprotein glucose dehydrogenase"/>
    <property type="match status" value="1"/>
</dbReference>
<name>A0A9X1ML38_9BACT</name>
<dbReference type="InterPro" id="IPR009056">
    <property type="entry name" value="Cyt_c-like_dom"/>
</dbReference>
<protein>
    <submittedName>
        <fullName evidence="7">C-type cytochrome</fullName>
    </submittedName>
</protein>
<keyword evidence="8" id="KW-1185">Reference proteome</keyword>
<evidence type="ECO:0000256" key="3">
    <source>
        <dbReference type="ARBA" id="ARBA00023004"/>
    </source>
</evidence>
<feature type="signal peptide" evidence="5">
    <location>
        <begin position="1"/>
        <end position="25"/>
    </location>
</feature>
<feature type="domain" description="Cytochrome c" evidence="6">
    <location>
        <begin position="685"/>
        <end position="822"/>
    </location>
</feature>
<evidence type="ECO:0000313" key="7">
    <source>
        <dbReference type="EMBL" id="MCC9627499.1"/>
    </source>
</evidence>
<dbReference type="Pfam" id="PF23500">
    <property type="entry name" value="DUF7133"/>
    <property type="match status" value="1"/>
</dbReference>
<keyword evidence="2 4" id="KW-0479">Metal-binding</keyword>
<dbReference type="InterPro" id="IPR011042">
    <property type="entry name" value="6-blade_b-propeller_TolB-like"/>
</dbReference>
<feature type="chain" id="PRO_5040891355" evidence="5">
    <location>
        <begin position="26"/>
        <end position="822"/>
    </location>
</feature>
<comment type="caution">
    <text evidence="7">The sequence shown here is derived from an EMBL/GenBank/DDBJ whole genome shotgun (WGS) entry which is preliminary data.</text>
</comment>
<keyword evidence="3 4" id="KW-0408">Iron</keyword>
<dbReference type="RefSeq" id="WP_230215916.1">
    <property type="nucleotide sequence ID" value="NZ_JAJKFT010000002.1"/>
</dbReference>
<dbReference type="NCBIfam" id="TIGR02603">
    <property type="entry name" value="CxxCH_TIGR02603"/>
    <property type="match status" value="1"/>
</dbReference>
<organism evidence="7 8">
    <name type="scientific">Blastopirellula sediminis</name>
    <dbReference type="NCBI Taxonomy" id="2894196"/>
    <lineage>
        <taxon>Bacteria</taxon>
        <taxon>Pseudomonadati</taxon>
        <taxon>Planctomycetota</taxon>
        <taxon>Planctomycetia</taxon>
        <taxon>Pirellulales</taxon>
        <taxon>Pirellulaceae</taxon>
        <taxon>Blastopirellula</taxon>
    </lineage>
</organism>
<gene>
    <name evidence="7" type="ORF">LOC68_03745</name>
</gene>
<dbReference type="InterPro" id="IPR011041">
    <property type="entry name" value="Quinoprot_gluc/sorb_DH_b-prop"/>
</dbReference>
<dbReference type="InterPro" id="IPR036909">
    <property type="entry name" value="Cyt_c-like_dom_sf"/>
</dbReference>
<keyword evidence="5" id="KW-0732">Signal</keyword>
<dbReference type="PANTHER" id="PTHR33546:SF1">
    <property type="entry name" value="LARGE, MULTIFUNCTIONAL SECRETED PROTEIN"/>
    <property type="match status" value="1"/>
</dbReference>
<dbReference type="GO" id="GO:0046872">
    <property type="term" value="F:metal ion binding"/>
    <property type="evidence" value="ECO:0007669"/>
    <property type="project" value="UniProtKB-KW"/>
</dbReference>
<evidence type="ECO:0000259" key="6">
    <source>
        <dbReference type="PROSITE" id="PS51007"/>
    </source>
</evidence>
<evidence type="ECO:0000256" key="1">
    <source>
        <dbReference type="ARBA" id="ARBA00022617"/>
    </source>
</evidence>
<dbReference type="Gene3D" id="2.120.10.30">
    <property type="entry name" value="TolB, C-terminal domain"/>
    <property type="match status" value="1"/>
</dbReference>
<dbReference type="GO" id="GO:0009055">
    <property type="term" value="F:electron transfer activity"/>
    <property type="evidence" value="ECO:0007669"/>
    <property type="project" value="InterPro"/>
</dbReference>
<dbReference type="SUPFAM" id="SSF46626">
    <property type="entry name" value="Cytochrome c"/>
    <property type="match status" value="1"/>
</dbReference>
<evidence type="ECO:0000256" key="5">
    <source>
        <dbReference type="SAM" id="SignalP"/>
    </source>
</evidence>
<keyword evidence="1 4" id="KW-0349">Heme</keyword>
<evidence type="ECO:0000256" key="2">
    <source>
        <dbReference type="ARBA" id="ARBA00022723"/>
    </source>
</evidence>
<dbReference type="EMBL" id="JAJKFT010000002">
    <property type="protein sequence ID" value="MCC9627499.1"/>
    <property type="molecule type" value="Genomic_DNA"/>
</dbReference>
<evidence type="ECO:0000313" key="8">
    <source>
        <dbReference type="Proteomes" id="UP001139103"/>
    </source>
</evidence>
<dbReference type="InterPro" id="IPR055557">
    <property type="entry name" value="DUF7133"/>
</dbReference>
<proteinExistence type="predicted"/>
<accession>A0A9X1ML38</accession>